<dbReference type="Proteomes" id="UP000199664">
    <property type="component" value="Unassembled WGS sequence"/>
</dbReference>
<protein>
    <submittedName>
        <fullName evidence="6">DNA-binding transcriptional regulator, LysR family</fullName>
    </submittedName>
</protein>
<dbReference type="InterPro" id="IPR000847">
    <property type="entry name" value="LysR_HTH_N"/>
</dbReference>
<dbReference type="EMBL" id="FOAN01000001">
    <property type="protein sequence ID" value="SEK33620.1"/>
    <property type="molecule type" value="Genomic_DNA"/>
</dbReference>
<organism evidence="6 7">
    <name type="scientific">Bosea lupini</name>
    <dbReference type="NCBI Taxonomy" id="1036779"/>
    <lineage>
        <taxon>Bacteria</taxon>
        <taxon>Pseudomonadati</taxon>
        <taxon>Pseudomonadota</taxon>
        <taxon>Alphaproteobacteria</taxon>
        <taxon>Hyphomicrobiales</taxon>
        <taxon>Boseaceae</taxon>
        <taxon>Bosea</taxon>
    </lineage>
</organism>
<feature type="domain" description="HTH lysR-type" evidence="5">
    <location>
        <begin position="6"/>
        <end position="63"/>
    </location>
</feature>
<dbReference type="Gene3D" id="3.40.190.10">
    <property type="entry name" value="Periplasmic binding protein-like II"/>
    <property type="match status" value="2"/>
</dbReference>
<evidence type="ECO:0000256" key="2">
    <source>
        <dbReference type="ARBA" id="ARBA00023015"/>
    </source>
</evidence>
<dbReference type="STRING" id="1036779.SAMN04515666_101263"/>
<dbReference type="FunFam" id="1.10.10.10:FF:000001">
    <property type="entry name" value="LysR family transcriptional regulator"/>
    <property type="match status" value="1"/>
</dbReference>
<keyword evidence="3 6" id="KW-0238">DNA-binding</keyword>
<evidence type="ECO:0000259" key="5">
    <source>
        <dbReference type="PROSITE" id="PS50931"/>
    </source>
</evidence>
<reference evidence="7" key="1">
    <citation type="submission" date="2016-10" db="EMBL/GenBank/DDBJ databases">
        <authorList>
            <person name="Varghese N."/>
            <person name="Submissions S."/>
        </authorList>
    </citation>
    <scope>NUCLEOTIDE SEQUENCE [LARGE SCALE GENOMIC DNA]</scope>
    <source>
        <strain evidence="7">LMG 26383,CCUG 61248,R- 45681</strain>
    </source>
</reference>
<dbReference type="GO" id="GO:0003700">
    <property type="term" value="F:DNA-binding transcription factor activity"/>
    <property type="evidence" value="ECO:0007669"/>
    <property type="project" value="InterPro"/>
</dbReference>
<dbReference type="PROSITE" id="PS50931">
    <property type="entry name" value="HTH_LYSR"/>
    <property type="match status" value="1"/>
</dbReference>
<keyword evidence="4" id="KW-0804">Transcription</keyword>
<proteinExistence type="inferred from homology"/>
<dbReference type="InterPro" id="IPR036388">
    <property type="entry name" value="WH-like_DNA-bd_sf"/>
</dbReference>
<dbReference type="SUPFAM" id="SSF53850">
    <property type="entry name" value="Periplasmic binding protein-like II"/>
    <property type="match status" value="1"/>
</dbReference>
<dbReference type="SUPFAM" id="SSF46785">
    <property type="entry name" value="Winged helix' DNA-binding domain"/>
    <property type="match status" value="1"/>
</dbReference>
<keyword evidence="7" id="KW-1185">Reference proteome</keyword>
<dbReference type="AlphaFoldDB" id="A0A1H7GAV8"/>
<comment type="similarity">
    <text evidence="1">Belongs to the LysR transcriptional regulatory family.</text>
</comment>
<sequence>MRPTNLDLDALRSFAVGFETGSFARAAERLGRSTSAVSAQLKKLEEQAGVTLLRKSGRGLRLTDAGETLLSYAQRLLDLNDEALGAVGGANLEGWIRLGLQEDFGETILPGVLGQFARAHPKVRIEGRIARNGELVDKIASRQLDIALAWDGGERPARVERIASVPLCWLAAANDAWRNDRGEPLPLALLETPCLLRDIACEQLDRQGTAWRVAFVSPSLAGLWAATAAGLGLALRTPIGHPKSVRMLDPAEYGLPTLPSIDLVLHRVDGVSNVATDHLVGILKQALRQALPGDWYATPPQH</sequence>
<evidence type="ECO:0000256" key="3">
    <source>
        <dbReference type="ARBA" id="ARBA00023125"/>
    </source>
</evidence>
<accession>A0A1H7GAV8</accession>
<evidence type="ECO:0000256" key="1">
    <source>
        <dbReference type="ARBA" id="ARBA00009437"/>
    </source>
</evidence>
<evidence type="ECO:0000313" key="7">
    <source>
        <dbReference type="Proteomes" id="UP000199664"/>
    </source>
</evidence>
<dbReference type="InterPro" id="IPR036390">
    <property type="entry name" value="WH_DNA-bd_sf"/>
</dbReference>
<dbReference type="InterPro" id="IPR005119">
    <property type="entry name" value="LysR_subst-bd"/>
</dbReference>
<dbReference type="RefSeq" id="WP_091828982.1">
    <property type="nucleotide sequence ID" value="NZ_FOAN01000001.1"/>
</dbReference>
<gene>
    <name evidence="6" type="ORF">SAMN04515666_101263</name>
</gene>
<evidence type="ECO:0000313" key="6">
    <source>
        <dbReference type="EMBL" id="SEK33620.1"/>
    </source>
</evidence>
<dbReference type="PANTHER" id="PTHR30579:SF7">
    <property type="entry name" value="HTH-TYPE TRANSCRIPTIONAL REGULATOR LRHA-RELATED"/>
    <property type="match status" value="1"/>
</dbReference>
<evidence type="ECO:0000256" key="4">
    <source>
        <dbReference type="ARBA" id="ARBA00023163"/>
    </source>
</evidence>
<name>A0A1H7GAV8_9HYPH</name>
<dbReference type="OrthoDB" id="1631201at2"/>
<dbReference type="Pfam" id="PF00126">
    <property type="entry name" value="HTH_1"/>
    <property type="match status" value="1"/>
</dbReference>
<dbReference type="Pfam" id="PF03466">
    <property type="entry name" value="LysR_substrate"/>
    <property type="match status" value="1"/>
</dbReference>
<dbReference type="InterPro" id="IPR050176">
    <property type="entry name" value="LTTR"/>
</dbReference>
<dbReference type="GO" id="GO:0003677">
    <property type="term" value="F:DNA binding"/>
    <property type="evidence" value="ECO:0007669"/>
    <property type="project" value="UniProtKB-KW"/>
</dbReference>
<keyword evidence="2" id="KW-0805">Transcription regulation</keyword>
<dbReference type="PANTHER" id="PTHR30579">
    <property type="entry name" value="TRANSCRIPTIONAL REGULATOR"/>
    <property type="match status" value="1"/>
</dbReference>
<dbReference type="Gene3D" id="1.10.10.10">
    <property type="entry name" value="Winged helix-like DNA-binding domain superfamily/Winged helix DNA-binding domain"/>
    <property type="match status" value="1"/>
</dbReference>